<dbReference type="Gene3D" id="3.40.30.10">
    <property type="entry name" value="Glutaredoxin"/>
    <property type="match status" value="1"/>
</dbReference>
<dbReference type="OrthoDB" id="8537427at2"/>
<organism evidence="1 2">
    <name type="scientific">Zobellella taiwanensis</name>
    <dbReference type="NCBI Taxonomy" id="347535"/>
    <lineage>
        <taxon>Bacteria</taxon>
        <taxon>Pseudomonadati</taxon>
        <taxon>Pseudomonadota</taxon>
        <taxon>Gammaproteobacteria</taxon>
        <taxon>Aeromonadales</taxon>
        <taxon>Aeromonadaceae</taxon>
        <taxon>Zobellella</taxon>
    </lineage>
</organism>
<sequence length="79" mass="8830">MSNRMTLFSTDGCHLCEQAWALLEQAGLAADTDIKDIIDDERWLAAYAVRIPVLRRADGAELDWPFSAADLTDFSRVIS</sequence>
<evidence type="ECO:0000313" key="1">
    <source>
        <dbReference type="EMBL" id="PSJ47147.1"/>
    </source>
</evidence>
<comment type="caution">
    <text evidence="1">The sequence shown here is derived from an EMBL/GenBank/DDBJ whole genome shotgun (WGS) entry which is preliminary data.</text>
</comment>
<name>A0A2P7RA85_9GAMM</name>
<proteinExistence type="predicted"/>
<dbReference type="InterPro" id="IPR036249">
    <property type="entry name" value="Thioredoxin-like_sf"/>
</dbReference>
<dbReference type="Proteomes" id="UP000242181">
    <property type="component" value="Unassembled WGS sequence"/>
</dbReference>
<dbReference type="EMBL" id="PXYH01000002">
    <property type="protein sequence ID" value="PSJ47147.1"/>
    <property type="molecule type" value="Genomic_DNA"/>
</dbReference>
<gene>
    <name evidence="1" type="ORF">C7I36_01980</name>
</gene>
<dbReference type="Pfam" id="PF05768">
    <property type="entry name" value="Glrx-like"/>
    <property type="match status" value="1"/>
</dbReference>
<dbReference type="InterPro" id="IPR008554">
    <property type="entry name" value="Glutaredoxin-like"/>
</dbReference>
<evidence type="ECO:0000313" key="2">
    <source>
        <dbReference type="Proteomes" id="UP000242181"/>
    </source>
</evidence>
<keyword evidence="2" id="KW-1185">Reference proteome</keyword>
<protein>
    <submittedName>
        <fullName evidence="1">NrdH-redoxin</fullName>
    </submittedName>
</protein>
<reference evidence="1 2" key="1">
    <citation type="submission" date="2018-03" db="EMBL/GenBank/DDBJ databases">
        <title>The draft genome of Zobellella taiwanensis JCM 13381.</title>
        <authorList>
            <person name="Liu L."/>
            <person name="Li L."/>
            <person name="Wang T."/>
            <person name="Zhang X."/>
            <person name="Liang L."/>
        </authorList>
    </citation>
    <scope>NUCLEOTIDE SEQUENCE [LARGE SCALE GENOMIC DNA]</scope>
    <source>
        <strain evidence="1 2">JCM 13381</strain>
    </source>
</reference>
<dbReference type="AlphaFoldDB" id="A0A2P7RA85"/>
<accession>A0A2P7RA85</accession>
<dbReference type="SUPFAM" id="SSF52833">
    <property type="entry name" value="Thioredoxin-like"/>
    <property type="match status" value="1"/>
</dbReference>